<organism evidence="2 3">
    <name type="scientific">Rhodophyticola porphyridii</name>
    <dbReference type="NCBI Taxonomy" id="1852017"/>
    <lineage>
        <taxon>Bacteria</taxon>
        <taxon>Pseudomonadati</taxon>
        <taxon>Pseudomonadota</taxon>
        <taxon>Alphaproteobacteria</taxon>
        <taxon>Rhodobacterales</taxon>
        <taxon>Roseobacteraceae</taxon>
        <taxon>Rhodophyticola</taxon>
    </lineage>
</organism>
<accession>A0A3L9Y5R9</accession>
<dbReference type="Proteomes" id="UP000281343">
    <property type="component" value="Unassembled WGS sequence"/>
</dbReference>
<evidence type="ECO:0000259" key="1">
    <source>
        <dbReference type="Pfam" id="PF10090"/>
    </source>
</evidence>
<comment type="caution">
    <text evidence="2">The sequence shown here is derived from an EMBL/GenBank/DDBJ whole genome shotgun (WGS) entry which is preliminary data.</text>
</comment>
<protein>
    <submittedName>
        <fullName evidence="2">Histidine phosphotransferase</fullName>
    </submittedName>
</protein>
<gene>
    <name evidence="2" type="ORF">D9R08_09815</name>
</gene>
<dbReference type="Gene3D" id="3.30.565.10">
    <property type="entry name" value="Histidine kinase-like ATPase, C-terminal domain"/>
    <property type="match status" value="1"/>
</dbReference>
<dbReference type="OrthoDB" id="9803702at2"/>
<dbReference type="InterPro" id="IPR036890">
    <property type="entry name" value="HATPase_C_sf"/>
</dbReference>
<dbReference type="Pfam" id="PF10090">
    <property type="entry name" value="HPTransfase"/>
    <property type="match status" value="1"/>
</dbReference>
<evidence type="ECO:0000313" key="2">
    <source>
        <dbReference type="EMBL" id="RMA42387.1"/>
    </source>
</evidence>
<name>A0A3L9Y5R9_9RHOB</name>
<reference evidence="2 3" key="1">
    <citation type="submission" date="2018-10" db="EMBL/GenBank/DDBJ databases">
        <authorList>
            <person name="Jung H.S."/>
            <person name="Jeon C.O."/>
        </authorList>
    </citation>
    <scope>NUCLEOTIDE SEQUENCE [LARGE SCALE GENOMIC DNA]</scope>
    <source>
        <strain evidence="2 3">MA-7-27</strain>
    </source>
</reference>
<sequence>MDDRKMFPPEDLAALVGSRLCHDLVNPLGAIGNGVELLAMTGSADGPEMALIGDAVKDAQARIRFFRIAFGAAGAEQEISRRETDEILTALFATGRLRVTWHPDTALPRIDVKLAFLMLNCAETALPMGGTVEIRRRDARLELIAEGPRVNADRALWQLLELPGQTTDVRAAEVQFPLLRDTAFGVGRAPSVTIGDAGLTITL</sequence>
<dbReference type="InterPro" id="IPR018762">
    <property type="entry name" value="ChpT_C"/>
</dbReference>
<feature type="domain" description="Histidine phosphotransferase ChpT C-terminal" evidence="1">
    <location>
        <begin position="82"/>
        <end position="195"/>
    </location>
</feature>
<dbReference type="EMBL" id="RCNT01000004">
    <property type="protein sequence ID" value="RMA42387.1"/>
    <property type="molecule type" value="Genomic_DNA"/>
</dbReference>
<keyword evidence="2" id="KW-0808">Transferase</keyword>
<proteinExistence type="predicted"/>
<dbReference type="GO" id="GO:0016740">
    <property type="term" value="F:transferase activity"/>
    <property type="evidence" value="ECO:0007669"/>
    <property type="project" value="UniProtKB-KW"/>
</dbReference>
<dbReference type="Gene3D" id="1.10.287.130">
    <property type="match status" value="1"/>
</dbReference>
<dbReference type="RefSeq" id="WP_121897867.1">
    <property type="nucleotide sequence ID" value="NZ_RCNT01000004.1"/>
</dbReference>
<evidence type="ECO:0000313" key="3">
    <source>
        <dbReference type="Proteomes" id="UP000281343"/>
    </source>
</evidence>
<keyword evidence="3" id="KW-1185">Reference proteome</keyword>
<dbReference type="AlphaFoldDB" id="A0A3L9Y5R9"/>